<gene>
    <name evidence="1" type="ORF">COT67_02820</name>
</gene>
<organism evidence="1 2">
    <name type="scientific">Candidatus Tagabacteria bacterium CG09_land_8_20_14_0_10_41_14</name>
    <dbReference type="NCBI Taxonomy" id="1975021"/>
    <lineage>
        <taxon>Bacteria</taxon>
        <taxon>Candidatus Tagaibacteriota</taxon>
    </lineage>
</organism>
<dbReference type="InterPro" id="IPR036567">
    <property type="entry name" value="RHF-like"/>
</dbReference>
<sequence>MNIRFYFQKISKIDKERLEKDFKDKKIVRLTKLLQRGNLELAKFVLNAKYHQRHNIFLVRLGLKIAKNDLTAEGKSQNLIEAFDLAFDNLIGQLRKLENIKHDK</sequence>
<comment type="caution">
    <text evidence="1">The sequence shown here is derived from an EMBL/GenBank/DDBJ whole genome shotgun (WGS) entry which is preliminary data.</text>
</comment>
<reference evidence="2" key="1">
    <citation type="submission" date="2017-09" db="EMBL/GenBank/DDBJ databases">
        <title>Depth-based differentiation of microbial function through sediment-hosted aquifers and enrichment of novel symbionts in the deep terrestrial subsurface.</title>
        <authorList>
            <person name="Probst A.J."/>
            <person name="Ladd B."/>
            <person name="Jarett J.K."/>
            <person name="Geller-Mcgrath D.E."/>
            <person name="Sieber C.M.K."/>
            <person name="Emerson J.B."/>
            <person name="Anantharaman K."/>
            <person name="Thomas B.C."/>
            <person name="Malmstrom R."/>
            <person name="Stieglmeier M."/>
            <person name="Klingl A."/>
            <person name="Woyke T."/>
            <person name="Ryan C.M."/>
            <person name="Banfield J.F."/>
        </authorList>
    </citation>
    <scope>NUCLEOTIDE SEQUENCE [LARGE SCALE GENOMIC DNA]</scope>
</reference>
<dbReference type="EMBL" id="PEZL01000040">
    <property type="protein sequence ID" value="PIS13245.1"/>
    <property type="molecule type" value="Genomic_DNA"/>
</dbReference>
<evidence type="ECO:0008006" key="3">
    <source>
        <dbReference type="Google" id="ProtNLM"/>
    </source>
</evidence>
<proteinExistence type="predicted"/>
<protein>
    <recommendedName>
        <fullName evidence="3">Ribosomal subunit interface protein</fullName>
    </recommendedName>
</protein>
<dbReference type="InterPro" id="IPR003489">
    <property type="entry name" value="RHF/RaiA"/>
</dbReference>
<name>A0A2H0WKZ2_9BACT</name>
<dbReference type="Pfam" id="PF02482">
    <property type="entry name" value="Ribosomal_S30AE"/>
    <property type="match status" value="1"/>
</dbReference>
<dbReference type="Gene3D" id="3.30.160.100">
    <property type="entry name" value="Ribosome hibernation promotion factor-like"/>
    <property type="match status" value="1"/>
</dbReference>
<evidence type="ECO:0000313" key="2">
    <source>
        <dbReference type="Proteomes" id="UP000230353"/>
    </source>
</evidence>
<evidence type="ECO:0000313" key="1">
    <source>
        <dbReference type="EMBL" id="PIS13245.1"/>
    </source>
</evidence>
<dbReference type="SUPFAM" id="SSF69754">
    <property type="entry name" value="Ribosome binding protein Y (YfiA homologue)"/>
    <property type="match status" value="1"/>
</dbReference>
<accession>A0A2H0WKZ2</accession>
<dbReference type="AlphaFoldDB" id="A0A2H0WKZ2"/>
<dbReference type="Proteomes" id="UP000230353">
    <property type="component" value="Unassembled WGS sequence"/>
</dbReference>